<gene>
    <name evidence="1" type="ORF">BO97DRAFT_428005</name>
</gene>
<dbReference type="AlphaFoldDB" id="A0A395HNQ7"/>
<dbReference type="RefSeq" id="XP_025548059.1">
    <property type="nucleotide sequence ID" value="XM_025697243.1"/>
</dbReference>
<accession>A0A395HNQ7</accession>
<name>A0A395HNQ7_ASPHC</name>
<dbReference type="VEuPathDB" id="FungiDB:BO97DRAFT_428005"/>
<dbReference type="GeneID" id="37201532"/>
<protein>
    <submittedName>
        <fullName evidence="1">Uncharacterized protein</fullName>
    </submittedName>
</protein>
<dbReference type="Proteomes" id="UP000248961">
    <property type="component" value="Unassembled WGS sequence"/>
</dbReference>
<sequence>MRLMNSLVTPCKSSSNTLVWEYGWVYSGGERFASLGFNDFLSIASDVTRLNLTITRQKDAVVIINPILVAQVETANGYLWIVDRWLDLLYQAFGPIGRFGMPEWPRV</sequence>
<dbReference type="STRING" id="1450537.A0A395HNQ7"/>
<proteinExistence type="predicted"/>
<dbReference type="OrthoDB" id="286301at2759"/>
<keyword evidence="2" id="KW-1185">Reference proteome</keyword>
<organism evidence="1 2">
    <name type="scientific">Aspergillus homomorphus (strain CBS 101889)</name>
    <dbReference type="NCBI Taxonomy" id="1450537"/>
    <lineage>
        <taxon>Eukaryota</taxon>
        <taxon>Fungi</taxon>
        <taxon>Dikarya</taxon>
        <taxon>Ascomycota</taxon>
        <taxon>Pezizomycotina</taxon>
        <taxon>Eurotiomycetes</taxon>
        <taxon>Eurotiomycetidae</taxon>
        <taxon>Eurotiales</taxon>
        <taxon>Aspergillaceae</taxon>
        <taxon>Aspergillus</taxon>
        <taxon>Aspergillus subgen. Circumdati</taxon>
    </lineage>
</organism>
<evidence type="ECO:0000313" key="2">
    <source>
        <dbReference type="Proteomes" id="UP000248961"/>
    </source>
</evidence>
<reference evidence="1 2" key="1">
    <citation type="submission" date="2018-02" db="EMBL/GenBank/DDBJ databases">
        <title>The genomes of Aspergillus section Nigri reveals drivers in fungal speciation.</title>
        <authorList>
            <consortium name="DOE Joint Genome Institute"/>
            <person name="Vesth T.C."/>
            <person name="Nybo J."/>
            <person name="Theobald S."/>
            <person name="Brandl J."/>
            <person name="Frisvad J.C."/>
            <person name="Nielsen K.F."/>
            <person name="Lyhne E.K."/>
            <person name="Kogle M.E."/>
            <person name="Kuo A."/>
            <person name="Riley R."/>
            <person name="Clum A."/>
            <person name="Nolan M."/>
            <person name="Lipzen A."/>
            <person name="Salamov A."/>
            <person name="Henrissat B."/>
            <person name="Wiebenga A."/>
            <person name="De vries R.P."/>
            <person name="Grigoriev I.V."/>
            <person name="Mortensen U.H."/>
            <person name="Andersen M.R."/>
            <person name="Baker S.E."/>
        </authorList>
    </citation>
    <scope>NUCLEOTIDE SEQUENCE [LARGE SCALE GENOMIC DNA]</scope>
    <source>
        <strain evidence="1 2">CBS 101889</strain>
    </source>
</reference>
<evidence type="ECO:0000313" key="1">
    <source>
        <dbReference type="EMBL" id="RAL08905.1"/>
    </source>
</evidence>
<dbReference type="EMBL" id="KZ824309">
    <property type="protein sequence ID" value="RAL08905.1"/>
    <property type="molecule type" value="Genomic_DNA"/>
</dbReference>